<feature type="domain" description="P-type ATPase A" evidence="7">
    <location>
        <begin position="124"/>
        <end position="222"/>
    </location>
</feature>
<feature type="transmembrane region" description="Helical" evidence="6">
    <location>
        <begin position="820"/>
        <end position="837"/>
    </location>
</feature>
<dbReference type="KEGG" id="loi:92363388"/>
<dbReference type="InterPro" id="IPR044492">
    <property type="entry name" value="P_typ_ATPase_HD_dom"/>
</dbReference>
<evidence type="ECO:0000259" key="7">
    <source>
        <dbReference type="Pfam" id="PF00122"/>
    </source>
</evidence>
<dbReference type="SFLD" id="SFLDF00027">
    <property type="entry name" value="p-type_atpase"/>
    <property type="match status" value="1"/>
</dbReference>
<sequence length="957" mass="101553">MCASSAVVSPVDDNGGAPASWLQEENACAPPPALDSAAVSEARQRFGMNEVRVAVTPLHRFVVSSLFSLSTALVVGGALVYKAVEGSYRMWFTVAWLVVMQVSVLVTTSLVDRARVRHLDCQVPDRAVAYRGETWTMVGSAQLVPGDLVQLVAGSVVLADCCLYCGSVRIDMSDVTGRTRTAVVAAGQLLIAGAKVVDGAGAAVVHYTGAETFVGHTVELVERLPQGFVQRQQLSRIYAGTYFLVAAVAVTTEVVLFGALRGWDGYPMWKMAREMTLFGLLCAPLCFDLAVHLATSRGASAAMQRAQAVVLRLGALLSLASVDTVLVDKTGTLSSGHCTLAAHHRAYLTSYPTRADVVQLMALACLWRQPSLHATKRAVLRCADLDACDEYTQLDYIEHEREHRSTALLRRRDGTLLRVTEGRLRSVLAVVQHPESAAACLEAQRLVFAWSQSSLRCVAVAVAEGDDPWRLAGLLTFTDPLRGDAAPLVSECSRLGVKVTLISGDEQQSVAAAAEAVQLKSDVMSGRDVPPLRLWESAHGSPATVVDVTVDMSAAVNSASEYAACRAYAEMQPDEKAALVRALQQSGRVVAMVGDGINDAAAARLSDVGIAFLSASQGRAAGRGALWGADIALISDSLGATVELLIVSRELFGTVYTVFFWITAAALQVSMLTAALAVAVPRRCSRASTKVSEVIGLPPSGLHVWTLVYVNGLTLLWVSTQCGDNAYWTAAPCCLSYTVALLQASTMAFVGLVGGVALGIVGGLACGTHDSWTLVSPSAMPTITEERLGGILTLYILYLNLFLTMSCASPVRAGWRFWGHSRLCIVIALATAYGLYMSWAIDVGLSVAACLCVYSGAVAVLQDLAKLMVHGICYYLSIRTYRACVDGMYGLQRCGNTDTDEAATAALQGRETSTPSHHLAGRRSSASLSLNAVVGCIANLDVKLLCRAPPAPTAPPE</sequence>
<feature type="transmembrane region" description="Helical" evidence="6">
    <location>
        <begin position="61"/>
        <end position="84"/>
    </location>
</feature>
<dbReference type="SMR" id="A0A836H8N4"/>
<dbReference type="SFLD" id="SFLDG00002">
    <property type="entry name" value="C1.7:_P-type_atpase_like"/>
    <property type="match status" value="1"/>
</dbReference>
<evidence type="ECO:0000313" key="9">
    <source>
        <dbReference type="Proteomes" id="UP000674143"/>
    </source>
</evidence>
<dbReference type="AlphaFoldDB" id="A0A836H8N4"/>
<dbReference type="InterPro" id="IPR008250">
    <property type="entry name" value="ATPase_P-typ_transduc_dom_A_sf"/>
</dbReference>
<evidence type="ECO:0000313" key="8">
    <source>
        <dbReference type="EMBL" id="KAG5487889.1"/>
    </source>
</evidence>
<dbReference type="NCBIfam" id="TIGR01494">
    <property type="entry name" value="ATPase_P-type"/>
    <property type="match status" value="2"/>
</dbReference>
<dbReference type="InterPro" id="IPR059000">
    <property type="entry name" value="ATPase_P-type_domA"/>
</dbReference>
<dbReference type="InterPro" id="IPR023214">
    <property type="entry name" value="HAD_sf"/>
</dbReference>
<dbReference type="SUPFAM" id="SSF56784">
    <property type="entry name" value="HAD-like"/>
    <property type="match status" value="1"/>
</dbReference>
<comment type="caution">
    <text evidence="8">The sequence shown here is derived from an EMBL/GenBank/DDBJ whole genome shotgun (WGS) entry which is preliminary data.</text>
</comment>
<keyword evidence="2 6" id="KW-0812">Transmembrane</keyword>
<feature type="transmembrane region" description="Helical" evidence="6">
    <location>
        <begin position="275"/>
        <end position="295"/>
    </location>
</feature>
<dbReference type="PANTHER" id="PTHR42861">
    <property type="entry name" value="CALCIUM-TRANSPORTING ATPASE"/>
    <property type="match status" value="1"/>
</dbReference>
<feature type="transmembrane region" description="Helical" evidence="6">
    <location>
        <begin position="749"/>
        <end position="768"/>
    </location>
</feature>
<protein>
    <recommendedName>
        <fullName evidence="7">P-type ATPase A domain-containing protein</fullName>
    </recommendedName>
</protein>
<dbReference type="EMBL" id="JAFHLR010000004">
    <property type="protein sequence ID" value="KAG5487889.1"/>
    <property type="molecule type" value="Genomic_DNA"/>
</dbReference>
<keyword evidence="5 6" id="KW-0472">Membrane</keyword>
<reference evidence="9" key="1">
    <citation type="journal article" date="2021" name="Microbiol. Resour. Announc.">
        <title>LGAAP: Leishmaniinae Genome Assembly and Annotation Pipeline.</title>
        <authorList>
            <person name="Almutairi H."/>
            <person name="Urbaniak M.D."/>
            <person name="Bates M.D."/>
            <person name="Jariyapan N."/>
            <person name="Kwakye-Nuako G."/>
            <person name="Thomaz-Soccol V."/>
            <person name="Al-Salem W.S."/>
            <person name="Dillon R.J."/>
            <person name="Bates P.A."/>
            <person name="Gatherer D."/>
        </authorList>
    </citation>
    <scope>NUCLEOTIDE SEQUENCE [LARGE SCALE GENOMIC DNA]</scope>
</reference>
<feature type="transmembrane region" description="Helical" evidence="6">
    <location>
        <begin position="658"/>
        <end position="680"/>
    </location>
</feature>
<evidence type="ECO:0000256" key="5">
    <source>
        <dbReference type="ARBA" id="ARBA00023136"/>
    </source>
</evidence>
<feature type="transmembrane region" description="Helical" evidence="6">
    <location>
        <begin position="788"/>
        <end position="808"/>
    </location>
</feature>
<comment type="subcellular location">
    <subcellularLocation>
        <location evidence="1">Membrane</location>
        <topology evidence="1">Multi-pass membrane protein</topology>
    </subcellularLocation>
</comment>
<dbReference type="GO" id="GO:0005524">
    <property type="term" value="F:ATP binding"/>
    <property type="evidence" value="ECO:0007669"/>
    <property type="project" value="InterPro"/>
</dbReference>
<feature type="transmembrane region" description="Helical" evidence="6">
    <location>
        <begin position="90"/>
        <end position="111"/>
    </location>
</feature>
<dbReference type="Gene3D" id="3.40.50.1000">
    <property type="entry name" value="HAD superfamily/HAD-like"/>
    <property type="match status" value="1"/>
</dbReference>
<evidence type="ECO:0000256" key="1">
    <source>
        <dbReference type="ARBA" id="ARBA00004141"/>
    </source>
</evidence>
<evidence type="ECO:0000256" key="2">
    <source>
        <dbReference type="ARBA" id="ARBA00022692"/>
    </source>
</evidence>
<dbReference type="Pfam" id="PF00122">
    <property type="entry name" value="E1-E2_ATPase"/>
    <property type="match status" value="1"/>
</dbReference>
<feature type="transmembrane region" description="Helical" evidence="6">
    <location>
        <begin position="843"/>
        <end position="861"/>
    </location>
</feature>
<keyword evidence="4 6" id="KW-1133">Transmembrane helix</keyword>
<dbReference type="GO" id="GO:0016020">
    <property type="term" value="C:membrane"/>
    <property type="evidence" value="ECO:0007669"/>
    <property type="project" value="UniProtKB-SubCell"/>
</dbReference>
<keyword evidence="3" id="KW-1278">Translocase</keyword>
<dbReference type="SUPFAM" id="SSF81653">
    <property type="entry name" value="Calcium ATPase, transduction domain A"/>
    <property type="match status" value="1"/>
</dbReference>
<accession>A0A836H8N4</accession>
<dbReference type="Pfam" id="PF00702">
    <property type="entry name" value="Hydrolase"/>
    <property type="match status" value="1"/>
</dbReference>
<evidence type="ECO:0000256" key="4">
    <source>
        <dbReference type="ARBA" id="ARBA00022989"/>
    </source>
</evidence>
<evidence type="ECO:0000256" key="3">
    <source>
        <dbReference type="ARBA" id="ARBA00022967"/>
    </source>
</evidence>
<dbReference type="Gene3D" id="2.70.150.10">
    <property type="entry name" value="Calcium-transporting ATPase, cytoplasmic transduction domain A"/>
    <property type="match status" value="1"/>
</dbReference>
<name>A0A836H8N4_9TRYP</name>
<organism evidence="8 9">
    <name type="scientific">Leishmania orientalis</name>
    <dbReference type="NCBI Taxonomy" id="2249476"/>
    <lineage>
        <taxon>Eukaryota</taxon>
        <taxon>Discoba</taxon>
        <taxon>Euglenozoa</taxon>
        <taxon>Kinetoplastea</taxon>
        <taxon>Metakinetoplastina</taxon>
        <taxon>Trypanosomatida</taxon>
        <taxon>Trypanosomatidae</taxon>
        <taxon>Leishmaniinae</taxon>
        <taxon>Leishmania</taxon>
    </lineage>
</organism>
<dbReference type="Gene3D" id="1.20.1110.10">
    <property type="entry name" value="Calcium-transporting ATPase, transmembrane domain"/>
    <property type="match status" value="1"/>
</dbReference>
<dbReference type="InterPro" id="IPR036412">
    <property type="entry name" value="HAD-like_sf"/>
</dbReference>
<gene>
    <name evidence="8" type="ORF">LSCM4_07570</name>
</gene>
<evidence type="ECO:0000256" key="6">
    <source>
        <dbReference type="SAM" id="Phobius"/>
    </source>
</evidence>
<dbReference type="PRINTS" id="PR00119">
    <property type="entry name" value="CATATPASE"/>
</dbReference>
<proteinExistence type="predicted"/>
<dbReference type="Proteomes" id="UP000674143">
    <property type="component" value="Unassembled WGS sequence"/>
</dbReference>
<dbReference type="GeneID" id="92363388"/>
<dbReference type="RefSeq" id="XP_067066086.1">
    <property type="nucleotide sequence ID" value="XM_067209454.1"/>
</dbReference>
<reference evidence="9" key="2">
    <citation type="journal article" date="2021" name="Sci. Data">
        <title>Chromosome-scale genome sequencing, assembly and annotation of six genomes from subfamily Leishmaniinae.</title>
        <authorList>
            <person name="Almutairi H."/>
            <person name="Urbaniak M.D."/>
            <person name="Bates M.D."/>
            <person name="Jariyapan N."/>
            <person name="Kwakye-Nuako G."/>
            <person name="Thomaz Soccol V."/>
            <person name="Al-Salem W.S."/>
            <person name="Dillon R.J."/>
            <person name="Bates P.A."/>
            <person name="Gatherer D."/>
        </authorList>
    </citation>
    <scope>NUCLEOTIDE SEQUENCE [LARGE SCALE GENOMIC DNA]</scope>
</reference>
<dbReference type="InterPro" id="IPR001757">
    <property type="entry name" value="P_typ_ATPase"/>
</dbReference>
<dbReference type="Gene3D" id="3.40.1110.10">
    <property type="entry name" value="Calcium-transporting ATPase, cytoplasmic domain N"/>
    <property type="match status" value="1"/>
</dbReference>
<keyword evidence="9" id="KW-1185">Reference proteome</keyword>
<feature type="transmembrane region" description="Helical" evidence="6">
    <location>
        <begin position="241"/>
        <end position="263"/>
    </location>
</feature>
<dbReference type="GO" id="GO:0016887">
    <property type="term" value="F:ATP hydrolysis activity"/>
    <property type="evidence" value="ECO:0007669"/>
    <property type="project" value="InterPro"/>
</dbReference>
<dbReference type="SFLD" id="SFLDS00003">
    <property type="entry name" value="Haloacid_Dehalogenase"/>
    <property type="match status" value="1"/>
</dbReference>
<dbReference type="InterPro" id="IPR023299">
    <property type="entry name" value="ATPase_P-typ_cyto_dom_N"/>
</dbReference>